<name>A0A7X2H9C1_9BACL</name>
<keyword evidence="1 4" id="KW-0808">Transferase</keyword>
<dbReference type="InterPro" id="IPR001763">
    <property type="entry name" value="Rhodanese-like_dom"/>
</dbReference>
<keyword evidence="5" id="KW-1185">Reference proteome</keyword>
<dbReference type="SMART" id="SM00450">
    <property type="entry name" value="RHOD"/>
    <property type="match status" value="2"/>
</dbReference>
<evidence type="ECO:0000313" key="5">
    <source>
        <dbReference type="Proteomes" id="UP000463051"/>
    </source>
</evidence>
<keyword evidence="2" id="KW-0677">Repeat</keyword>
<dbReference type="InterPro" id="IPR001307">
    <property type="entry name" value="Thiosulphate_STrfase_CS"/>
</dbReference>
<accession>A0A7X2H9C1</accession>
<dbReference type="FunFam" id="3.40.250.10:FF:000035">
    <property type="entry name" value="Thiosulfate sulfurtransferase"/>
    <property type="match status" value="1"/>
</dbReference>
<feature type="domain" description="Rhodanese" evidence="3">
    <location>
        <begin position="164"/>
        <end position="274"/>
    </location>
</feature>
<gene>
    <name evidence="4" type="ORF">GJB61_19900</name>
</gene>
<evidence type="ECO:0000256" key="1">
    <source>
        <dbReference type="ARBA" id="ARBA00022679"/>
    </source>
</evidence>
<evidence type="ECO:0000256" key="2">
    <source>
        <dbReference type="ARBA" id="ARBA00022737"/>
    </source>
</evidence>
<dbReference type="CDD" id="cd01448">
    <property type="entry name" value="TST_Repeat_1"/>
    <property type="match status" value="1"/>
</dbReference>
<dbReference type="Gene3D" id="3.40.250.10">
    <property type="entry name" value="Rhodanese-like domain"/>
    <property type="match status" value="2"/>
</dbReference>
<organism evidence="4 5">
    <name type="scientific">Paenibacillus monticola</name>
    <dbReference type="NCBI Taxonomy" id="2666075"/>
    <lineage>
        <taxon>Bacteria</taxon>
        <taxon>Bacillati</taxon>
        <taxon>Bacillota</taxon>
        <taxon>Bacilli</taxon>
        <taxon>Bacillales</taxon>
        <taxon>Paenibacillaceae</taxon>
        <taxon>Paenibacillus</taxon>
    </lineage>
</organism>
<dbReference type="GO" id="GO:0004792">
    <property type="term" value="F:thiosulfate-cyanide sulfurtransferase activity"/>
    <property type="evidence" value="ECO:0007669"/>
    <property type="project" value="InterPro"/>
</dbReference>
<dbReference type="PROSITE" id="PS00380">
    <property type="entry name" value="RHODANESE_1"/>
    <property type="match status" value="1"/>
</dbReference>
<dbReference type="RefSeq" id="WP_154120734.1">
    <property type="nucleotide sequence ID" value="NZ_WJXB01000007.1"/>
</dbReference>
<reference evidence="4 5" key="1">
    <citation type="submission" date="2019-11" db="EMBL/GenBank/DDBJ databases">
        <title>Paenibacillus monticola sp. nov., a novel PGPR strain isolated from mountain sample in China.</title>
        <authorList>
            <person name="Zhao Q."/>
            <person name="Li H.-P."/>
            <person name="Zhang J.-L."/>
        </authorList>
    </citation>
    <scope>NUCLEOTIDE SEQUENCE [LARGE SCALE GENOMIC DNA]</scope>
    <source>
        <strain evidence="4 5">LC-T2</strain>
    </source>
</reference>
<dbReference type="Proteomes" id="UP000463051">
    <property type="component" value="Unassembled WGS sequence"/>
</dbReference>
<protein>
    <submittedName>
        <fullName evidence="4">Sulfurtransferase</fullName>
    </submittedName>
</protein>
<dbReference type="InterPro" id="IPR036873">
    <property type="entry name" value="Rhodanese-like_dom_sf"/>
</dbReference>
<feature type="domain" description="Rhodanese" evidence="3">
    <location>
        <begin position="15"/>
        <end position="134"/>
    </location>
</feature>
<dbReference type="CDD" id="cd01449">
    <property type="entry name" value="TST_Repeat_2"/>
    <property type="match status" value="1"/>
</dbReference>
<dbReference type="PROSITE" id="PS50206">
    <property type="entry name" value="RHODANESE_3"/>
    <property type="match status" value="2"/>
</dbReference>
<proteinExistence type="predicted"/>
<dbReference type="AlphaFoldDB" id="A0A7X2H9C1"/>
<dbReference type="Pfam" id="PF00581">
    <property type="entry name" value="Rhodanese"/>
    <property type="match status" value="2"/>
</dbReference>
<dbReference type="PANTHER" id="PTHR11364:SF27">
    <property type="entry name" value="SULFURTRANSFERASE"/>
    <property type="match status" value="1"/>
</dbReference>
<evidence type="ECO:0000259" key="3">
    <source>
        <dbReference type="PROSITE" id="PS50206"/>
    </source>
</evidence>
<comment type="caution">
    <text evidence="4">The sequence shown here is derived from an EMBL/GenBank/DDBJ whole genome shotgun (WGS) entry which is preliminary data.</text>
</comment>
<sequence>MDPVVSTRWLLARLFEPEMVIVDCRFLLSDPEAGRSAYTEDHIPGAIYLHLEEQLSSPVGTHGGRHPLPNITELTHTLSKAGINRDSVIVAYDDQGGAMASRFWWLLRYLGHERVYLMDEGYSAWKKASFPVSAHQAVRIPSQYEADVQQDMVVGVEEVQEVVLNGGSLLVDSREPRRYLGLEEPMDAKAGHIPGAVNKFWKDVLDDQGRWKSSAMLKEQFADVKQEQEVIVYCGSGVTACPNVLALHKAGYENVKLYAGSWSDWISYEGNPVATGE</sequence>
<dbReference type="InterPro" id="IPR045078">
    <property type="entry name" value="TST/MPST-like"/>
</dbReference>
<dbReference type="EMBL" id="WJXB01000007">
    <property type="protein sequence ID" value="MRN55248.1"/>
    <property type="molecule type" value="Genomic_DNA"/>
</dbReference>
<dbReference type="SUPFAM" id="SSF52821">
    <property type="entry name" value="Rhodanese/Cell cycle control phosphatase"/>
    <property type="match status" value="2"/>
</dbReference>
<evidence type="ECO:0000313" key="4">
    <source>
        <dbReference type="EMBL" id="MRN55248.1"/>
    </source>
</evidence>
<dbReference type="PANTHER" id="PTHR11364">
    <property type="entry name" value="THIOSULFATE SULFERTANSFERASE"/>
    <property type="match status" value="1"/>
</dbReference>